<dbReference type="InParanoid" id="A0A2I1DLG9"/>
<dbReference type="RefSeq" id="WP_101538021.1">
    <property type="nucleotide sequence ID" value="NZ_MXAV01000034.1"/>
</dbReference>
<name>A0A2I1DLG9_9PROT</name>
<evidence type="ECO:0000313" key="1">
    <source>
        <dbReference type="EMBL" id="PKY10727.1"/>
    </source>
</evidence>
<proteinExistence type="predicted"/>
<sequence>MSSINHYDCLVNYAQQKNLPVFREEHFQQWSITEEGCCYCVSPEGAWNFFGFVPRPNQKMLLVAVNKKKEFLYYRLDATALQKKVEGQKQLWNIPHEQSWQASLLDFSQVHPLFLMQLAWKVMPGSLEMWDDDRTIILIAQLARPFSGHIESDPQMDLTGALFNFMEKSILKFLVNELTIATLGEYQFLWEAEDLVDRQARIKSLIRHRGLVPRFRLADL</sequence>
<organism evidence="1 2">
    <name type="scientific">Acidithiobacillus marinus</name>
    <dbReference type="NCBI Taxonomy" id="187490"/>
    <lineage>
        <taxon>Bacteria</taxon>
        <taxon>Pseudomonadati</taxon>
        <taxon>Pseudomonadota</taxon>
        <taxon>Acidithiobacillia</taxon>
        <taxon>Acidithiobacillales</taxon>
        <taxon>Acidithiobacillaceae</taxon>
        <taxon>Acidithiobacillus</taxon>
    </lineage>
</organism>
<protein>
    <submittedName>
        <fullName evidence="1">Uncharacterized protein</fullName>
    </submittedName>
</protein>
<comment type="caution">
    <text evidence="1">The sequence shown here is derived from an EMBL/GenBank/DDBJ whole genome shotgun (WGS) entry which is preliminary data.</text>
</comment>
<keyword evidence="2" id="KW-1185">Reference proteome</keyword>
<evidence type="ECO:0000313" key="2">
    <source>
        <dbReference type="Proteomes" id="UP000234329"/>
    </source>
</evidence>
<accession>A0A2I1DLG9</accession>
<dbReference type="Proteomes" id="UP000234329">
    <property type="component" value="Unassembled WGS sequence"/>
</dbReference>
<reference evidence="1 2" key="1">
    <citation type="submission" date="2017-03" db="EMBL/GenBank/DDBJ databases">
        <title>Draft genime sequence of the acidophilic sulfur-oxidizing bacterium Acidithiobacillus sp. SH, isolated from seawater.</title>
        <authorList>
            <person name="Sharmin S."/>
            <person name="Tokuhisa M."/>
            <person name="Kanao T."/>
            <person name="Kamimura K."/>
        </authorList>
    </citation>
    <scope>NUCLEOTIDE SEQUENCE [LARGE SCALE GENOMIC DNA]</scope>
    <source>
        <strain evidence="1 2">SH</strain>
    </source>
</reference>
<gene>
    <name evidence="1" type="ORF">B1757_09150</name>
</gene>
<dbReference type="AlphaFoldDB" id="A0A2I1DLG9"/>
<dbReference type="EMBL" id="MXAV01000034">
    <property type="protein sequence ID" value="PKY10727.1"/>
    <property type="molecule type" value="Genomic_DNA"/>
</dbReference>